<keyword evidence="2" id="KW-0963">Cytoplasm</keyword>
<dbReference type="AlphaFoldDB" id="A0A2M9Y130"/>
<keyword evidence="4" id="KW-1185">Reference proteome</keyword>
<dbReference type="HAMAP" id="MF_01477">
    <property type="entry name" value="Iojap_RsfS"/>
    <property type="match status" value="1"/>
</dbReference>
<dbReference type="SUPFAM" id="SSF81301">
    <property type="entry name" value="Nucleotidyltransferase"/>
    <property type="match status" value="1"/>
</dbReference>
<dbReference type="NCBIfam" id="TIGR00090">
    <property type="entry name" value="rsfS_iojap_ybeB"/>
    <property type="match status" value="1"/>
</dbReference>
<dbReference type="Gene3D" id="3.30.460.10">
    <property type="entry name" value="Beta Polymerase, domain 2"/>
    <property type="match status" value="1"/>
</dbReference>
<dbReference type="InterPro" id="IPR043519">
    <property type="entry name" value="NT_sf"/>
</dbReference>
<comment type="subunit">
    <text evidence="2">Interacts with ribosomal protein uL14 (rplN).</text>
</comment>
<dbReference type="Pfam" id="PF02410">
    <property type="entry name" value="RsfS"/>
    <property type="match status" value="1"/>
</dbReference>
<comment type="caution">
    <text evidence="3">The sequence shown here is derived from an EMBL/GenBank/DDBJ whole genome shotgun (WGS) entry which is preliminary data.</text>
</comment>
<dbReference type="PANTHER" id="PTHR21043:SF0">
    <property type="entry name" value="MITOCHONDRIAL ASSEMBLY OF RIBOSOMAL LARGE SUBUNIT PROTEIN 1"/>
    <property type="match status" value="1"/>
</dbReference>
<evidence type="ECO:0000313" key="3">
    <source>
        <dbReference type="EMBL" id="TGK91773.1"/>
    </source>
</evidence>
<keyword evidence="2" id="KW-0678">Repressor</keyword>
<dbReference type="GO" id="GO:0005737">
    <property type="term" value="C:cytoplasm"/>
    <property type="evidence" value="ECO:0007669"/>
    <property type="project" value="UniProtKB-SubCell"/>
</dbReference>
<keyword evidence="2" id="KW-0810">Translation regulation</keyword>
<dbReference type="PANTHER" id="PTHR21043">
    <property type="entry name" value="IOJAP SUPERFAMILY ORTHOLOG"/>
    <property type="match status" value="1"/>
</dbReference>
<dbReference type="OrthoDB" id="9793681at2"/>
<comment type="subcellular location">
    <subcellularLocation>
        <location evidence="2">Cytoplasm</location>
    </subcellularLocation>
</comment>
<dbReference type="GO" id="GO:0043023">
    <property type="term" value="F:ribosomal large subunit binding"/>
    <property type="evidence" value="ECO:0007669"/>
    <property type="project" value="TreeGrafter"/>
</dbReference>
<dbReference type="Proteomes" id="UP000297891">
    <property type="component" value="Unassembled WGS sequence"/>
</dbReference>
<dbReference type="GO" id="GO:0042256">
    <property type="term" value="P:cytosolic ribosome assembly"/>
    <property type="evidence" value="ECO:0007669"/>
    <property type="project" value="UniProtKB-UniRule"/>
</dbReference>
<dbReference type="GO" id="GO:0017148">
    <property type="term" value="P:negative regulation of translation"/>
    <property type="evidence" value="ECO:0007669"/>
    <property type="project" value="UniProtKB-UniRule"/>
</dbReference>
<name>A0A2M9Y130_9LEPT</name>
<evidence type="ECO:0000256" key="1">
    <source>
        <dbReference type="ARBA" id="ARBA00010574"/>
    </source>
</evidence>
<proteinExistence type="inferred from homology"/>
<sequence>MPNISAETIEHLKKIKQTLIDKKCENIQFLDLKDVHSYLSLFVIATVKTETQGRSCAKDIDKYMKPLKLAVKRQNLTDLPKDATGWILLDYGEICVHIMTDEMRTYYSLDRLWGDATPISV</sequence>
<reference evidence="3" key="1">
    <citation type="journal article" date="2019" name="PLoS Negl. Trop. Dis.">
        <title>Revisiting the worldwide diversity of Leptospira species in the environment.</title>
        <authorList>
            <person name="Vincent A.T."/>
            <person name="Schiettekatte O."/>
            <person name="Bourhy P."/>
            <person name="Veyrier F.J."/>
            <person name="Picardeau M."/>
        </authorList>
    </citation>
    <scope>NUCLEOTIDE SEQUENCE [LARGE SCALE GENOMIC DNA]</scope>
    <source>
        <strain evidence="3">201800277</strain>
    </source>
</reference>
<dbReference type="RefSeq" id="WP_100790620.1">
    <property type="nucleotide sequence ID" value="NZ_NPDQ01000004.1"/>
</dbReference>
<gene>
    <name evidence="2 3" type="primary">rsfS</name>
    <name evidence="3" type="ORF">EHQ30_16395</name>
</gene>
<protein>
    <recommendedName>
        <fullName evidence="2">Ribosomal silencing factor RsfS</fullName>
    </recommendedName>
</protein>
<organism evidence="3 4">
    <name type="scientific">Leptospira brenneri</name>
    <dbReference type="NCBI Taxonomy" id="2023182"/>
    <lineage>
        <taxon>Bacteria</taxon>
        <taxon>Pseudomonadati</taxon>
        <taxon>Spirochaetota</taxon>
        <taxon>Spirochaetia</taxon>
        <taxon>Leptospirales</taxon>
        <taxon>Leptospiraceae</taxon>
        <taxon>Leptospira</taxon>
    </lineage>
</organism>
<comment type="similarity">
    <text evidence="1 2">Belongs to the Iojap/RsfS family.</text>
</comment>
<dbReference type="GO" id="GO:0090071">
    <property type="term" value="P:negative regulation of ribosome biogenesis"/>
    <property type="evidence" value="ECO:0007669"/>
    <property type="project" value="UniProtKB-UniRule"/>
</dbReference>
<dbReference type="InterPro" id="IPR004394">
    <property type="entry name" value="Iojap/RsfS/C7orf30"/>
</dbReference>
<evidence type="ECO:0000256" key="2">
    <source>
        <dbReference type="HAMAP-Rule" id="MF_01477"/>
    </source>
</evidence>
<comment type="function">
    <text evidence="2">Functions as a ribosomal silencing factor. Interacts with ribosomal protein uL14 (rplN), blocking formation of intersubunit bridge B8. Prevents association of the 30S and 50S ribosomal subunits and the formation of functional ribosomes, thus repressing translation.</text>
</comment>
<accession>A0A2M9Y130</accession>
<dbReference type="EMBL" id="RQFP01000014">
    <property type="protein sequence ID" value="TGK91773.1"/>
    <property type="molecule type" value="Genomic_DNA"/>
</dbReference>
<evidence type="ECO:0000313" key="4">
    <source>
        <dbReference type="Proteomes" id="UP000297891"/>
    </source>
</evidence>